<reference evidence="2" key="1">
    <citation type="journal article" date="2010" name="Science">
        <title>Plasticity of animal genome architecture unmasked by rapid evolution of a pelagic tunicate.</title>
        <authorList>
            <person name="Denoeud F."/>
            <person name="Henriet S."/>
            <person name="Mungpakdee S."/>
            <person name="Aury J.M."/>
            <person name="Da Silva C."/>
            <person name="Brinkmann H."/>
            <person name="Mikhaleva J."/>
            <person name="Olsen L.C."/>
            <person name="Jubin C."/>
            <person name="Canestro C."/>
            <person name="Bouquet J.M."/>
            <person name="Danks G."/>
            <person name="Poulain J."/>
            <person name="Campsteijn C."/>
            <person name="Adamski M."/>
            <person name="Cross I."/>
            <person name="Yadetie F."/>
            <person name="Muffato M."/>
            <person name="Louis A."/>
            <person name="Butcher S."/>
            <person name="Tsagkogeorga G."/>
            <person name="Konrad A."/>
            <person name="Singh S."/>
            <person name="Jensen M.F."/>
            <person name="Cong E.H."/>
            <person name="Eikeseth-Otteraa H."/>
            <person name="Noel B."/>
            <person name="Anthouard V."/>
            <person name="Porcel B.M."/>
            <person name="Kachouri-Lafond R."/>
            <person name="Nishino A."/>
            <person name="Ugolini M."/>
            <person name="Chourrout P."/>
            <person name="Nishida H."/>
            <person name="Aasland R."/>
            <person name="Huzurbazar S."/>
            <person name="Westhof E."/>
            <person name="Delsuc F."/>
            <person name="Lehrach H."/>
            <person name="Reinhardt R."/>
            <person name="Weissenbach J."/>
            <person name="Roy S.W."/>
            <person name="Artiguenave F."/>
            <person name="Postlethwait J.H."/>
            <person name="Manak J.R."/>
            <person name="Thompson E.M."/>
            <person name="Jaillon O."/>
            <person name="Du Pasquier L."/>
            <person name="Boudinot P."/>
            <person name="Liberles D.A."/>
            <person name="Volff J.N."/>
            <person name="Philippe H."/>
            <person name="Lenhard B."/>
            <person name="Roest Crollius H."/>
            <person name="Wincker P."/>
            <person name="Chourrout D."/>
        </authorList>
    </citation>
    <scope>NUCLEOTIDE SEQUENCE [LARGE SCALE GENOMIC DNA]</scope>
</reference>
<feature type="non-terminal residue" evidence="2">
    <location>
        <position position="317"/>
    </location>
</feature>
<feature type="compositionally biased region" description="Low complexity" evidence="1">
    <location>
        <begin position="76"/>
        <end position="86"/>
    </location>
</feature>
<dbReference type="AlphaFoldDB" id="E4Y1J9"/>
<feature type="compositionally biased region" description="Basic and acidic residues" evidence="1">
    <location>
        <begin position="153"/>
        <end position="167"/>
    </location>
</feature>
<feature type="compositionally biased region" description="Acidic residues" evidence="1">
    <location>
        <begin position="1"/>
        <end position="11"/>
    </location>
</feature>
<feature type="compositionally biased region" description="Basic and acidic residues" evidence="1">
    <location>
        <begin position="91"/>
        <end position="104"/>
    </location>
</feature>
<organism evidence="2">
    <name type="scientific">Oikopleura dioica</name>
    <name type="common">Tunicate</name>
    <dbReference type="NCBI Taxonomy" id="34765"/>
    <lineage>
        <taxon>Eukaryota</taxon>
        <taxon>Metazoa</taxon>
        <taxon>Chordata</taxon>
        <taxon>Tunicata</taxon>
        <taxon>Appendicularia</taxon>
        <taxon>Copelata</taxon>
        <taxon>Oikopleuridae</taxon>
        <taxon>Oikopleura</taxon>
    </lineage>
</organism>
<keyword evidence="3" id="KW-1185">Reference proteome</keyword>
<gene>
    <name evidence="2" type="ORF">GSOID_T00014057001</name>
</gene>
<feature type="region of interest" description="Disordered" evidence="1">
    <location>
        <begin position="139"/>
        <end position="175"/>
    </location>
</feature>
<name>E4Y1J9_OIKDI</name>
<evidence type="ECO:0000313" key="2">
    <source>
        <dbReference type="EMBL" id="CBY15743.1"/>
    </source>
</evidence>
<feature type="region of interest" description="Disordered" evidence="1">
    <location>
        <begin position="1"/>
        <end position="104"/>
    </location>
</feature>
<evidence type="ECO:0000256" key="1">
    <source>
        <dbReference type="SAM" id="MobiDB-lite"/>
    </source>
</evidence>
<dbReference type="EMBL" id="FN653646">
    <property type="protein sequence ID" value="CBY15743.1"/>
    <property type="molecule type" value="Genomic_DNA"/>
</dbReference>
<sequence>MEENNLEIENEESQKAKQLENVQSVEGKGQNQISDQLVQELQEKALQDGMESADASARQSRIEKEEDEESEEESGSEISYSRASSESDSEASQRDAKSPSREEQLLKNTLSEALPHHVIPTLVGAALDDGLISAQRSAAESRAESARPTFVENEVKKSAASSRRDSISSDSSNASDASTVISVDETFTPPKDPAGYKSSWTTTGQLKCVFELNLPNRFSEVEIADDLLEQALSNHDESLSPVLSFQKPETDYSLLIPFELLYRSNTRHIRARGSRDGINWIDLPADGRFIDGFEENFAKIATRRCKYVTLSLILFFI</sequence>
<proteinExistence type="predicted"/>
<feature type="compositionally biased region" description="Acidic residues" evidence="1">
    <location>
        <begin position="65"/>
        <end position="75"/>
    </location>
</feature>
<feature type="compositionally biased region" description="Polar residues" evidence="1">
    <location>
        <begin position="20"/>
        <end position="39"/>
    </location>
</feature>
<dbReference type="InParanoid" id="E4Y1J9"/>
<evidence type="ECO:0000313" key="3">
    <source>
        <dbReference type="Proteomes" id="UP000001307"/>
    </source>
</evidence>
<accession>E4Y1J9</accession>
<protein>
    <submittedName>
        <fullName evidence="2">Uncharacterized protein</fullName>
    </submittedName>
</protein>
<dbReference type="Proteomes" id="UP000001307">
    <property type="component" value="Unassembled WGS sequence"/>
</dbReference>